<reference evidence="2" key="1">
    <citation type="submission" date="2019-02" db="EMBL/GenBank/DDBJ databases">
        <authorList>
            <person name="Gruber-Vodicka R. H."/>
            <person name="Seah K. B. B."/>
        </authorList>
    </citation>
    <scope>NUCLEOTIDE SEQUENCE</scope>
    <source>
        <strain evidence="2">BECK_M7</strain>
    </source>
</reference>
<dbReference type="SUPFAM" id="SSF56784">
    <property type="entry name" value="HAD-like"/>
    <property type="match status" value="1"/>
</dbReference>
<proteinExistence type="predicted"/>
<dbReference type="Gene3D" id="3.40.50.1000">
    <property type="entry name" value="HAD superfamily/HAD-like"/>
    <property type="match status" value="1"/>
</dbReference>
<dbReference type="InterPro" id="IPR023214">
    <property type="entry name" value="HAD_sf"/>
</dbReference>
<sequence length="215" mass="23844">MNTIIVADFDETLIEQNTLIRVYRGLAGMPLVVSVILALFKGHWLRHGLRAAIKEEMYWRMLRGKSESELTIAARKVARHVTLNEAVVSRIRRLSTQGNDTQGNDIQGNDTQGHDLIVASAALAPIVRAVLQEKGVNFSRVVASEARVEVGKLTGYLIGGECFGENKARRIRQLRDTSYPNARMIAFGNWPDDGPMLAEADEAYIVTGNIIKTLE</sequence>
<dbReference type="PANTHER" id="PTHR43344">
    <property type="entry name" value="PHOSPHOSERINE PHOSPHATASE"/>
    <property type="match status" value="1"/>
</dbReference>
<accession>A0A450UTB7</accession>
<name>A0A450UTB7_9GAMM</name>
<dbReference type="NCBIfam" id="TIGR01488">
    <property type="entry name" value="HAD-SF-IB"/>
    <property type="match status" value="1"/>
</dbReference>
<feature type="transmembrane region" description="Helical" evidence="1">
    <location>
        <begin position="22"/>
        <end position="40"/>
    </location>
</feature>
<dbReference type="EMBL" id="CAADFF010000074">
    <property type="protein sequence ID" value="VFJ95792.1"/>
    <property type="molecule type" value="Genomic_DNA"/>
</dbReference>
<dbReference type="InterPro" id="IPR036412">
    <property type="entry name" value="HAD-like_sf"/>
</dbReference>
<protein>
    <submittedName>
        <fullName evidence="2">Haloacid Dehalogenase superfamily, subfamily IB, phosphoserine phosphatase-like</fullName>
    </submittedName>
</protein>
<evidence type="ECO:0000313" key="2">
    <source>
        <dbReference type="EMBL" id="VFJ95792.1"/>
    </source>
</evidence>
<dbReference type="Pfam" id="PF12710">
    <property type="entry name" value="HAD"/>
    <property type="match status" value="1"/>
</dbReference>
<keyword evidence="1" id="KW-0812">Transmembrane</keyword>
<organism evidence="2">
    <name type="scientific">Candidatus Kentrum sp. LFY</name>
    <dbReference type="NCBI Taxonomy" id="2126342"/>
    <lineage>
        <taxon>Bacteria</taxon>
        <taxon>Pseudomonadati</taxon>
        <taxon>Pseudomonadota</taxon>
        <taxon>Gammaproteobacteria</taxon>
        <taxon>Candidatus Kentrum</taxon>
    </lineage>
</organism>
<dbReference type="AlphaFoldDB" id="A0A450UTB7"/>
<gene>
    <name evidence="2" type="ORF">BECKLFY1418B_GA0070995_107417</name>
</gene>
<dbReference type="InterPro" id="IPR050582">
    <property type="entry name" value="HAD-like_SerB"/>
</dbReference>
<keyword evidence="1" id="KW-0472">Membrane</keyword>
<evidence type="ECO:0000256" key="1">
    <source>
        <dbReference type="SAM" id="Phobius"/>
    </source>
</evidence>
<keyword evidence="1" id="KW-1133">Transmembrane helix</keyword>